<dbReference type="OrthoDB" id="5835829at2759"/>
<comment type="similarity">
    <text evidence="1">Belongs to the UDP-glycosyltransferase family.</text>
</comment>
<accession>A0A5N6QBY8</accession>
<gene>
    <name evidence="2" type="ORF">FH972_001388</name>
</gene>
<evidence type="ECO:0000256" key="1">
    <source>
        <dbReference type="ARBA" id="ARBA00009995"/>
    </source>
</evidence>
<dbReference type="PANTHER" id="PTHR11926">
    <property type="entry name" value="GLUCOSYL/GLUCURONOSYL TRANSFERASES"/>
    <property type="match status" value="1"/>
</dbReference>
<dbReference type="GO" id="GO:0080044">
    <property type="term" value="F:quercetin 7-O-glucosyltransferase activity"/>
    <property type="evidence" value="ECO:0007669"/>
    <property type="project" value="TreeGrafter"/>
</dbReference>
<keyword evidence="3" id="KW-1185">Reference proteome</keyword>
<dbReference type="Gene3D" id="3.40.50.2000">
    <property type="entry name" value="Glycogen Phosphorylase B"/>
    <property type="match status" value="1"/>
</dbReference>
<sequence>MFDTLKSVTKPIFRKMLCSGESNTNSSRLPVSCIIADGILSFPIDIGDELGIPVIHFRTIGACCFWAYFRIPDIIEAGKGDMDRLITSVPDMETFLRCRDLPSYCRVSDLADPNLQLAADETRQSPRARALVLNTLARESVSESGSSYCNFERFIEDIRLMRQGAK</sequence>
<dbReference type="Proteomes" id="UP000327013">
    <property type="component" value="Chromosome 1"/>
</dbReference>
<evidence type="ECO:0000313" key="3">
    <source>
        <dbReference type="Proteomes" id="UP000327013"/>
    </source>
</evidence>
<evidence type="ECO:0008006" key="4">
    <source>
        <dbReference type="Google" id="ProtNLM"/>
    </source>
</evidence>
<name>A0A5N6QBY8_9ROSI</name>
<evidence type="ECO:0000313" key="2">
    <source>
        <dbReference type="EMBL" id="KAE7996687.1"/>
    </source>
</evidence>
<organism evidence="2 3">
    <name type="scientific">Carpinus fangiana</name>
    <dbReference type="NCBI Taxonomy" id="176857"/>
    <lineage>
        <taxon>Eukaryota</taxon>
        <taxon>Viridiplantae</taxon>
        <taxon>Streptophyta</taxon>
        <taxon>Embryophyta</taxon>
        <taxon>Tracheophyta</taxon>
        <taxon>Spermatophyta</taxon>
        <taxon>Magnoliopsida</taxon>
        <taxon>eudicotyledons</taxon>
        <taxon>Gunneridae</taxon>
        <taxon>Pentapetalae</taxon>
        <taxon>rosids</taxon>
        <taxon>fabids</taxon>
        <taxon>Fagales</taxon>
        <taxon>Betulaceae</taxon>
        <taxon>Carpinus</taxon>
    </lineage>
</organism>
<dbReference type="PANTHER" id="PTHR11926:SF1392">
    <property type="entry name" value="GLYCOSYLTRANSFERASE"/>
    <property type="match status" value="1"/>
</dbReference>
<dbReference type="EMBL" id="CM017321">
    <property type="protein sequence ID" value="KAE7996687.1"/>
    <property type="molecule type" value="Genomic_DNA"/>
</dbReference>
<dbReference type="GO" id="GO:0080043">
    <property type="term" value="F:quercetin 3-O-glucosyltransferase activity"/>
    <property type="evidence" value="ECO:0007669"/>
    <property type="project" value="TreeGrafter"/>
</dbReference>
<reference evidence="2 3" key="1">
    <citation type="submission" date="2019-06" db="EMBL/GenBank/DDBJ databases">
        <title>A chromosomal-level reference genome of Carpinus fangiana (Coryloideae, Betulaceae).</title>
        <authorList>
            <person name="Yang X."/>
            <person name="Wang Z."/>
            <person name="Zhang L."/>
            <person name="Hao G."/>
            <person name="Liu J."/>
            <person name="Yang Y."/>
        </authorList>
    </citation>
    <scope>NUCLEOTIDE SEQUENCE [LARGE SCALE GENOMIC DNA]</scope>
    <source>
        <strain evidence="2">Cfa_2016G</strain>
        <tissue evidence="2">Leaf</tissue>
    </source>
</reference>
<dbReference type="AlphaFoldDB" id="A0A5N6QBY8"/>
<proteinExistence type="inferred from homology"/>
<protein>
    <recommendedName>
        <fullName evidence="4">7-deoxyloganetic acid glucosyltransferase</fullName>
    </recommendedName>
</protein>
<dbReference type="SUPFAM" id="SSF53756">
    <property type="entry name" value="UDP-Glycosyltransferase/glycogen phosphorylase"/>
    <property type="match status" value="1"/>
</dbReference>